<keyword evidence="3" id="KW-0238">DNA-binding</keyword>
<dbReference type="Pfam" id="PF01614">
    <property type="entry name" value="IclR_C"/>
    <property type="match status" value="1"/>
</dbReference>
<dbReference type="GO" id="GO:0045892">
    <property type="term" value="P:negative regulation of DNA-templated transcription"/>
    <property type="evidence" value="ECO:0007669"/>
    <property type="project" value="TreeGrafter"/>
</dbReference>
<comment type="function">
    <text evidence="5">May be an activator protein for the gylABX operon.</text>
</comment>
<dbReference type="InterPro" id="IPR050707">
    <property type="entry name" value="HTH_MetabolicPath_Reg"/>
</dbReference>
<proteinExistence type="predicted"/>
<evidence type="ECO:0000256" key="5">
    <source>
        <dbReference type="ARBA" id="ARBA00058938"/>
    </source>
</evidence>
<feature type="domain" description="IclR-ED" evidence="8">
    <location>
        <begin position="73"/>
        <end position="241"/>
    </location>
</feature>
<evidence type="ECO:0000256" key="2">
    <source>
        <dbReference type="ARBA" id="ARBA00023015"/>
    </source>
</evidence>
<dbReference type="Gene3D" id="3.30.450.40">
    <property type="match status" value="1"/>
</dbReference>
<accession>A0AAJ6AKT9</accession>
<dbReference type="FunFam" id="1.10.10.10:FF:000056">
    <property type="entry name" value="IclR family transcriptional regulator"/>
    <property type="match status" value="1"/>
</dbReference>
<keyword evidence="4" id="KW-0804">Transcription</keyword>
<dbReference type="PANTHER" id="PTHR30136:SF24">
    <property type="entry name" value="HTH-TYPE TRANSCRIPTIONAL REPRESSOR ALLR"/>
    <property type="match status" value="1"/>
</dbReference>
<evidence type="ECO:0000256" key="4">
    <source>
        <dbReference type="ARBA" id="ARBA00023163"/>
    </source>
</evidence>
<evidence type="ECO:0000256" key="6">
    <source>
        <dbReference type="ARBA" id="ARBA00070406"/>
    </source>
</evidence>
<dbReference type="InterPro" id="IPR029016">
    <property type="entry name" value="GAF-like_dom_sf"/>
</dbReference>
<dbReference type="GO" id="GO:0006071">
    <property type="term" value="P:glycerol metabolic process"/>
    <property type="evidence" value="ECO:0007669"/>
    <property type="project" value="UniProtKB-KW"/>
</dbReference>
<dbReference type="InterPro" id="IPR036388">
    <property type="entry name" value="WH-like_DNA-bd_sf"/>
</dbReference>
<keyword evidence="1" id="KW-0319">Glycerol metabolism</keyword>
<dbReference type="GO" id="GO:0003700">
    <property type="term" value="F:DNA-binding transcription factor activity"/>
    <property type="evidence" value="ECO:0007669"/>
    <property type="project" value="TreeGrafter"/>
</dbReference>
<dbReference type="PROSITE" id="PS51078">
    <property type="entry name" value="ICLR_ED"/>
    <property type="match status" value="1"/>
</dbReference>
<organism evidence="9 10">
    <name type="scientific">Auritidibacter ignavus</name>
    <dbReference type="NCBI Taxonomy" id="678932"/>
    <lineage>
        <taxon>Bacteria</taxon>
        <taxon>Bacillati</taxon>
        <taxon>Actinomycetota</taxon>
        <taxon>Actinomycetes</taxon>
        <taxon>Micrococcales</taxon>
        <taxon>Micrococcaceae</taxon>
        <taxon>Auritidibacter</taxon>
    </lineage>
</organism>
<dbReference type="SMART" id="SM00346">
    <property type="entry name" value="HTH_ICLR"/>
    <property type="match status" value="1"/>
</dbReference>
<dbReference type="InterPro" id="IPR014757">
    <property type="entry name" value="Tscrpt_reg_IclR_C"/>
</dbReference>
<dbReference type="InterPro" id="IPR036390">
    <property type="entry name" value="WH_DNA-bd_sf"/>
</dbReference>
<evidence type="ECO:0000313" key="9">
    <source>
        <dbReference type="EMBL" id="WGH92723.1"/>
    </source>
</evidence>
<keyword evidence="2" id="KW-0805">Transcription regulation</keyword>
<dbReference type="Gene3D" id="1.10.10.10">
    <property type="entry name" value="Winged helix-like DNA-binding domain superfamily/Winged helix DNA-binding domain"/>
    <property type="match status" value="1"/>
</dbReference>
<dbReference type="GO" id="GO:0003677">
    <property type="term" value="F:DNA binding"/>
    <property type="evidence" value="ECO:0007669"/>
    <property type="project" value="UniProtKB-KW"/>
</dbReference>
<sequence>MADPVTRSAGSQTLSRGLRVLEVLANSPSAMSIDQVAHALGLHRSVCYRLVRTLEDHGLVVRDQLGKLALGVRLVALGASVERDMRATALPLLTLAAQRLVMTCFLAIEDRGECLTVTSVEPPHQETVIAQRPGARHPIQDGATGRAILAIMDEACWPEGISDEVRANVHEIRQRGWAESYSQVIPGLYGVATPVRFEDGRLGSVGALSLFHATGEHLNRVLEGLCTVETGLVEAGVCTLR</sequence>
<dbReference type="AlphaFoldDB" id="A0AAJ6AKT9"/>
<gene>
    <name evidence="9" type="ORF">QDX21_10515</name>
</gene>
<evidence type="ECO:0000259" key="7">
    <source>
        <dbReference type="PROSITE" id="PS51077"/>
    </source>
</evidence>
<evidence type="ECO:0000256" key="1">
    <source>
        <dbReference type="ARBA" id="ARBA00022798"/>
    </source>
</evidence>
<dbReference type="EMBL" id="CP122566">
    <property type="protein sequence ID" value="WGH92723.1"/>
    <property type="molecule type" value="Genomic_DNA"/>
</dbReference>
<protein>
    <recommendedName>
        <fullName evidence="6">Glycerol operon regulatory protein</fullName>
    </recommendedName>
</protein>
<dbReference type="PROSITE" id="PS51077">
    <property type="entry name" value="HTH_ICLR"/>
    <property type="match status" value="1"/>
</dbReference>
<dbReference type="InterPro" id="IPR005471">
    <property type="entry name" value="Tscrpt_reg_IclR_N"/>
</dbReference>
<dbReference type="SUPFAM" id="SSF46785">
    <property type="entry name" value="Winged helix' DNA-binding domain"/>
    <property type="match status" value="1"/>
</dbReference>
<dbReference type="Proteomes" id="UP001224674">
    <property type="component" value="Chromosome"/>
</dbReference>
<name>A0AAJ6AKT9_9MICC</name>
<dbReference type="PANTHER" id="PTHR30136">
    <property type="entry name" value="HELIX-TURN-HELIX TRANSCRIPTIONAL REGULATOR, ICLR FAMILY"/>
    <property type="match status" value="1"/>
</dbReference>
<feature type="domain" description="HTH iclR-type" evidence="7">
    <location>
        <begin position="11"/>
        <end position="72"/>
    </location>
</feature>
<dbReference type="Pfam" id="PF09339">
    <property type="entry name" value="HTH_IclR"/>
    <property type="match status" value="1"/>
</dbReference>
<evidence type="ECO:0000313" key="10">
    <source>
        <dbReference type="Proteomes" id="UP001224674"/>
    </source>
</evidence>
<keyword evidence="10" id="KW-1185">Reference proteome</keyword>
<reference evidence="9 10" key="1">
    <citation type="submission" date="2023-03" db="EMBL/GenBank/DDBJ databases">
        <title>Complete genome sequences of several Auritidibacter ignavus strains isolated from ear infections.</title>
        <authorList>
            <person name="Baehr T."/>
            <person name="Baumhoegger A.M."/>
        </authorList>
    </citation>
    <scope>NUCLEOTIDE SEQUENCE [LARGE SCALE GENOMIC DNA]</scope>
    <source>
        <strain evidence="9 10">BABAE-6</strain>
    </source>
</reference>
<dbReference type="SUPFAM" id="SSF55781">
    <property type="entry name" value="GAF domain-like"/>
    <property type="match status" value="1"/>
</dbReference>
<dbReference type="RefSeq" id="WP_279674685.1">
    <property type="nucleotide sequence ID" value="NZ_CP122566.1"/>
</dbReference>
<evidence type="ECO:0000259" key="8">
    <source>
        <dbReference type="PROSITE" id="PS51078"/>
    </source>
</evidence>
<evidence type="ECO:0000256" key="3">
    <source>
        <dbReference type="ARBA" id="ARBA00023125"/>
    </source>
</evidence>